<dbReference type="EMBL" id="GGEC01049850">
    <property type="protein sequence ID" value="MBX30334.1"/>
    <property type="molecule type" value="Transcribed_RNA"/>
</dbReference>
<protein>
    <submittedName>
        <fullName evidence="1">WD repeat-containing protein 48 isoform X2</fullName>
    </submittedName>
</protein>
<accession>A0A2P2MJE6</accession>
<reference evidence="1" key="1">
    <citation type="submission" date="2018-02" db="EMBL/GenBank/DDBJ databases">
        <title>Rhizophora mucronata_Transcriptome.</title>
        <authorList>
            <person name="Meera S.P."/>
            <person name="Sreeshan A."/>
            <person name="Augustine A."/>
        </authorList>
    </citation>
    <scope>NUCLEOTIDE SEQUENCE</scope>
    <source>
        <tissue evidence="1">Leaf</tissue>
    </source>
</reference>
<name>A0A2P2MJE6_RHIMU</name>
<proteinExistence type="predicted"/>
<organism evidence="1">
    <name type="scientific">Rhizophora mucronata</name>
    <name type="common">Asiatic mangrove</name>
    <dbReference type="NCBI Taxonomy" id="61149"/>
    <lineage>
        <taxon>Eukaryota</taxon>
        <taxon>Viridiplantae</taxon>
        <taxon>Streptophyta</taxon>
        <taxon>Embryophyta</taxon>
        <taxon>Tracheophyta</taxon>
        <taxon>Spermatophyta</taxon>
        <taxon>Magnoliopsida</taxon>
        <taxon>eudicotyledons</taxon>
        <taxon>Gunneridae</taxon>
        <taxon>Pentapetalae</taxon>
        <taxon>rosids</taxon>
        <taxon>fabids</taxon>
        <taxon>Malpighiales</taxon>
        <taxon>Rhizophoraceae</taxon>
        <taxon>Rhizophora</taxon>
    </lineage>
</organism>
<sequence>MKLLPLRKIDYQLKKNHPFQRPSEDCVPQPAIYQLWNLLLQPIYCHHVMPTAEWDVPFCKAKESLLLPSLSSTTDSRNSLEH</sequence>
<dbReference type="AlphaFoldDB" id="A0A2P2MJE6"/>
<evidence type="ECO:0000313" key="1">
    <source>
        <dbReference type="EMBL" id="MBX30334.1"/>
    </source>
</evidence>